<name>A0A6A6IMN5_9PLEO</name>
<evidence type="ECO:0000313" key="2">
    <source>
        <dbReference type="EMBL" id="KAF2250830.1"/>
    </source>
</evidence>
<dbReference type="RefSeq" id="XP_033685834.1">
    <property type="nucleotide sequence ID" value="XM_033833073.1"/>
</dbReference>
<protein>
    <submittedName>
        <fullName evidence="2">Uncharacterized protein</fullName>
    </submittedName>
</protein>
<dbReference type="GeneID" id="54586403"/>
<feature type="region of interest" description="Disordered" evidence="1">
    <location>
        <begin position="1"/>
        <end position="23"/>
    </location>
</feature>
<dbReference type="EMBL" id="ML987193">
    <property type="protein sequence ID" value="KAF2250830.1"/>
    <property type="molecule type" value="Genomic_DNA"/>
</dbReference>
<organism evidence="2 3">
    <name type="scientific">Trematosphaeria pertusa</name>
    <dbReference type="NCBI Taxonomy" id="390896"/>
    <lineage>
        <taxon>Eukaryota</taxon>
        <taxon>Fungi</taxon>
        <taxon>Dikarya</taxon>
        <taxon>Ascomycota</taxon>
        <taxon>Pezizomycotina</taxon>
        <taxon>Dothideomycetes</taxon>
        <taxon>Pleosporomycetidae</taxon>
        <taxon>Pleosporales</taxon>
        <taxon>Massarineae</taxon>
        <taxon>Trematosphaeriaceae</taxon>
        <taxon>Trematosphaeria</taxon>
    </lineage>
</organism>
<keyword evidence="3" id="KW-1185">Reference proteome</keyword>
<gene>
    <name evidence="2" type="ORF">BU26DRAFT_562798</name>
</gene>
<evidence type="ECO:0000313" key="3">
    <source>
        <dbReference type="Proteomes" id="UP000800094"/>
    </source>
</evidence>
<proteinExistence type="predicted"/>
<accession>A0A6A6IMN5</accession>
<dbReference type="Proteomes" id="UP000800094">
    <property type="component" value="Unassembled WGS sequence"/>
</dbReference>
<reference evidence="2" key="1">
    <citation type="journal article" date="2020" name="Stud. Mycol.">
        <title>101 Dothideomycetes genomes: a test case for predicting lifestyles and emergence of pathogens.</title>
        <authorList>
            <person name="Haridas S."/>
            <person name="Albert R."/>
            <person name="Binder M."/>
            <person name="Bloem J."/>
            <person name="Labutti K."/>
            <person name="Salamov A."/>
            <person name="Andreopoulos B."/>
            <person name="Baker S."/>
            <person name="Barry K."/>
            <person name="Bills G."/>
            <person name="Bluhm B."/>
            <person name="Cannon C."/>
            <person name="Castanera R."/>
            <person name="Culley D."/>
            <person name="Daum C."/>
            <person name="Ezra D."/>
            <person name="Gonzalez J."/>
            <person name="Henrissat B."/>
            <person name="Kuo A."/>
            <person name="Liang C."/>
            <person name="Lipzen A."/>
            <person name="Lutzoni F."/>
            <person name="Magnuson J."/>
            <person name="Mondo S."/>
            <person name="Nolan M."/>
            <person name="Ohm R."/>
            <person name="Pangilinan J."/>
            <person name="Park H.-J."/>
            <person name="Ramirez L."/>
            <person name="Alfaro M."/>
            <person name="Sun H."/>
            <person name="Tritt A."/>
            <person name="Yoshinaga Y."/>
            <person name="Zwiers L.-H."/>
            <person name="Turgeon B."/>
            <person name="Goodwin S."/>
            <person name="Spatafora J."/>
            <person name="Crous P."/>
            <person name="Grigoriev I."/>
        </authorList>
    </citation>
    <scope>NUCLEOTIDE SEQUENCE</scope>
    <source>
        <strain evidence="2">CBS 122368</strain>
    </source>
</reference>
<evidence type="ECO:0000256" key="1">
    <source>
        <dbReference type="SAM" id="MobiDB-lite"/>
    </source>
</evidence>
<dbReference type="AlphaFoldDB" id="A0A6A6IMN5"/>
<sequence length="55" mass="5117">MPPEGNTSSSSGNQGSSETQSSGLGAQGAAVATGCATMCVSTVAGACSPCCCNIS</sequence>